<dbReference type="InterPro" id="IPR013922">
    <property type="entry name" value="Cyclin_PHO80-like"/>
</dbReference>
<dbReference type="GO" id="GO:0000307">
    <property type="term" value="C:cyclin-dependent protein kinase holoenzyme complex"/>
    <property type="evidence" value="ECO:0007669"/>
    <property type="project" value="TreeGrafter"/>
</dbReference>
<dbReference type="Gene3D" id="1.10.472.10">
    <property type="entry name" value="Cyclin-like"/>
    <property type="match status" value="1"/>
</dbReference>
<name>A0A5C3QK31_9AGAR</name>
<dbReference type="GO" id="GO:0005634">
    <property type="term" value="C:nucleus"/>
    <property type="evidence" value="ECO:0007669"/>
    <property type="project" value="TreeGrafter"/>
</dbReference>
<dbReference type="InterPro" id="IPR036915">
    <property type="entry name" value="Cyclin-like_sf"/>
</dbReference>
<accession>A0A5C3QK31</accession>
<sequence>MSRYSTRRHPASLIPVADHDPRIVTLMARQVTVDMISYVANRVHQVISIDGEDLSSSQKSKLVPLDRFITHIVSKSNVQVSTLLTTLIYLERLKLKLPSVAKGMPCTRHRLFLAALIIAAKYLNDSSPKNSHWAHYACLFDVSEVNLMEKQLLFLLDYDLRFDEKQAIGYWQRFMSESPNQQEARAQAVDTATRASKARVARMSPSSSPSSSRPSSALSEAPSSSSSSSSLSCSGPSSGSRVPGKYLRPPTLVRSPSDKSYSSDGSEMAALTDDNDSSSSGSSMGWSSSSDSGSESELEHNPRRQSSVKFSLNPIVSKHSRSAARARMPSDTSSVRTITASLSPGSIGSMRKPPSGKRLVSGEPVLRSASSGGFLSRMWGAATGGAKDKMGTPGADAVDVVDPEAHQVTSAFKRLVMVHSRASIIRRGVEV</sequence>
<organism evidence="4 5">
    <name type="scientific">Pterulicium gracile</name>
    <dbReference type="NCBI Taxonomy" id="1884261"/>
    <lineage>
        <taxon>Eukaryota</taxon>
        <taxon>Fungi</taxon>
        <taxon>Dikarya</taxon>
        <taxon>Basidiomycota</taxon>
        <taxon>Agaricomycotina</taxon>
        <taxon>Agaricomycetes</taxon>
        <taxon>Agaricomycetidae</taxon>
        <taxon>Agaricales</taxon>
        <taxon>Pleurotineae</taxon>
        <taxon>Pterulaceae</taxon>
        <taxon>Pterulicium</taxon>
    </lineage>
</organism>
<feature type="region of interest" description="Disordered" evidence="2">
    <location>
        <begin position="188"/>
        <end position="361"/>
    </location>
</feature>
<feature type="domain" description="Cyclin-like" evidence="3">
    <location>
        <begin position="67"/>
        <end position="154"/>
    </location>
</feature>
<dbReference type="OrthoDB" id="10250320at2759"/>
<dbReference type="Pfam" id="PF00134">
    <property type="entry name" value="Cyclin_N"/>
    <property type="match status" value="1"/>
</dbReference>
<dbReference type="SUPFAM" id="SSF47954">
    <property type="entry name" value="Cyclin-like"/>
    <property type="match status" value="1"/>
</dbReference>
<proteinExistence type="inferred from homology"/>
<dbReference type="EMBL" id="ML178828">
    <property type="protein sequence ID" value="TFL00599.1"/>
    <property type="molecule type" value="Genomic_DNA"/>
</dbReference>
<comment type="similarity">
    <text evidence="1">Belongs to the cyclin family.</text>
</comment>
<dbReference type="GO" id="GO:0016538">
    <property type="term" value="F:cyclin-dependent protein serine/threonine kinase regulator activity"/>
    <property type="evidence" value="ECO:0007669"/>
    <property type="project" value="TreeGrafter"/>
</dbReference>
<keyword evidence="1" id="KW-0195">Cyclin</keyword>
<evidence type="ECO:0000313" key="5">
    <source>
        <dbReference type="Proteomes" id="UP000305067"/>
    </source>
</evidence>
<evidence type="ECO:0000313" key="4">
    <source>
        <dbReference type="EMBL" id="TFL00599.1"/>
    </source>
</evidence>
<feature type="compositionally biased region" description="Polar residues" evidence="2">
    <location>
        <begin position="330"/>
        <end position="346"/>
    </location>
</feature>
<reference evidence="4 5" key="1">
    <citation type="journal article" date="2019" name="Nat. Ecol. Evol.">
        <title>Megaphylogeny resolves global patterns of mushroom evolution.</title>
        <authorList>
            <person name="Varga T."/>
            <person name="Krizsan K."/>
            <person name="Foldi C."/>
            <person name="Dima B."/>
            <person name="Sanchez-Garcia M."/>
            <person name="Sanchez-Ramirez S."/>
            <person name="Szollosi G.J."/>
            <person name="Szarkandi J.G."/>
            <person name="Papp V."/>
            <person name="Albert L."/>
            <person name="Andreopoulos W."/>
            <person name="Angelini C."/>
            <person name="Antonin V."/>
            <person name="Barry K.W."/>
            <person name="Bougher N.L."/>
            <person name="Buchanan P."/>
            <person name="Buyck B."/>
            <person name="Bense V."/>
            <person name="Catcheside P."/>
            <person name="Chovatia M."/>
            <person name="Cooper J."/>
            <person name="Damon W."/>
            <person name="Desjardin D."/>
            <person name="Finy P."/>
            <person name="Geml J."/>
            <person name="Haridas S."/>
            <person name="Hughes K."/>
            <person name="Justo A."/>
            <person name="Karasinski D."/>
            <person name="Kautmanova I."/>
            <person name="Kiss B."/>
            <person name="Kocsube S."/>
            <person name="Kotiranta H."/>
            <person name="LaButti K.M."/>
            <person name="Lechner B.E."/>
            <person name="Liimatainen K."/>
            <person name="Lipzen A."/>
            <person name="Lukacs Z."/>
            <person name="Mihaltcheva S."/>
            <person name="Morgado L.N."/>
            <person name="Niskanen T."/>
            <person name="Noordeloos M.E."/>
            <person name="Ohm R.A."/>
            <person name="Ortiz-Santana B."/>
            <person name="Ovrebo C."/>
            <person name="Racz N."/>
            <person name="Riley R."/>
            <person name="Savchenko A."/>
            <person name="Shiryaev A."/>
            <person name="Soop K."/>
            <person name="Spirin V."/>
            <person name="Szebenyi C."/>
            <person name="Tomsovsky M."/>
            <person name="Tulloss R.E."/>
            <person name="Uehling J."/>
            <person name="Grigoriev I.V."/>
            <person name="Vagvolgyi C."/>
            <person name="Papp T."/>
            <person name="Martin F.M."/>
            <person name="Miettinen O."/>
            <person name="Hibbett D.S."/>
            <person name="Nagy L.G."/>
        </authorList>
    </citation>
    <scope>NUCLEOTIDE SEQUENCE [LARGE SCALE GENOMIC DNA]</scope>
    <source>
        <strain evidence="4 5">CBS 309.79</strain>
    </source>
</reference>
<evidence type="ECO:0000256" key="2">
    <source>
        <dbReference type="SAM" id="MobiDB-lite"/>
    </source>
</evidence>
<dbReference type="Proteomes" id="UP000305067">
    <property type="component" value="Unassembled WGS sequence"/>
</dbReference>
<protein>
    <recommendedName>
        <fullName evidence="3">Cyclin-like domain-containing protein</fullName>
    </recommendedName>
</protein>
<keyword evidence="5" id="KW-1185">Reference proteome</keyword>
<dbReference type="InterPro" id="IPR006671">
    <property type="entry name" value="Cyclin_N"/>
</dbReference>
<dbReference type="STRING" id="1884261.A0A5C3QK31"/>
<dbReference type="SMART" id="SM00385">
    <property type="entry name" value="CYCLIN"/>
    <property type="match status" value="1"/>
</dbReference>
<feature type="compositionally biased region" description="Low complexity" evidence="2">
    <location>
        <begin position="204"/>
        <end position="241"/>
    </location>
</feature>
<dbReference type="PANTHER" id="PTHR15615">
    <property type="match status" value="1"/>
</dbReference>
<dbReference type="GO" id="GO:0019901">
    <property type="term" value="F:protein kinase binding"/>
    <property type="evidence" value="ECO:0007669"/>
    <property type="project" value="InterPro"/>
</dbReference>
<dbReference type="PANTHER" id="PTHR15615:SF10">
    <property type="entry name" value="PHO85 CYCLIN-2-RELATED"/>
    <property type="match status" value="1"/>
</dbReference>
<evidence type="ECO:0000259" key="3">
    <source>
        <dbReference type="SMART" id="SM00385"/>
    </source>
</evidence>
<gene>
    <name evidence="4" type="ORF">BDV98DRAFT_531147</name>
</gene>
<dbReference type="InterPro" id="IPR013763">
    <property type="entry name" value="Cyclin-like_dom"/>
</dbReference>
<feature type="compositionally biased region" description="Low complexity" evidence="2">
    <location>
        <begin position="277"/>
        <end position="295"/>
    </location>
</feature>
<dbReference type="AlphaFoldDB" id="A0A5C3QK31"/>
<dbReference type="CDD" id="cd20557">
    <property type="entry name" value="CYCLIN_ScPCL1-like"/>
    <property type="match status" value="1"/>
</dbReference>
<evidence type="ECO:0000256" key="1">
    <source>
        <dbReference type="RuleBase" id="RU000383"/>
    </source>
</evidence>